<keyword evidence="3" id="KW-1185">Reference proteome</keyword>
<accession>A0AAV2QDU2</accession>
<reference evidence="2 3" key="1">
    <citation type="submission" date="2024-05" db="EMBL/GenBank/DDBJ databases">
        <authorList>
            <person name="Wallberg A."/>
        </authorList>
    </citation>
    <scope>NUCLEOTIDE SEQUENCE [LARGE SCALE GENOMIC DNA]</scope>
</reference>
<feature type="region of interest" description="Disordered" evidence="1">
    <location>
        <begin position="33"/>
        <end position="52"/>
    </location>
</feature>
<evidence type="ECO:0000313" key="3">
    <source>
        <dbReference type="Proteomes" id="UP001497623"/>
    </source>
</evidence>
<sequence>SFKSEYTPTQPRIQPHHTIKFIPTKCGRGSPNPIWLSGNVGRSQTTHHKDATGHVPFYSSPMQLCSCTGGEHSSPMQLCSCTGGEHCTRTGYKAHYASHKSKNPGGF</sequence>
<evidence type="ECO:0000313" key="2">
    <source>
        <dbReference type="EMBL" id="CAL4077704.1"/>
    </source>
</evidence>
<dbReference type="AlphaFoldDB" id="A0AAV2QDU2"/>
<feature type="non-terminal residue" evidence="2">
    <location>
        <position position="1"/>
    </location>
</feature>
<organism evidence="2 3">
    <name type="scientific">Meganyctiphanes norvegica</name>
    <name type="common">Northern krill</name>
    <name type="synonym">Thysanopoda norvegica</name>
    <dbReference type="NCBI Taxonomy" id="48144"/>
    <lineage>
        <taxon>Eukaryota</taxon>
        <taxon>Metazoa</taxon>
        <taxon>Ecdysozoa</taxon>
        <taxon>Arthropoda</taxon>
        <taxon>Crustacea</taxon>
        <taxon>Multicrustacea</taxon>
        <taxon>Malacostraca</taxon>
        <taxon>Eumalacostraca</taxon>
        <taxon>Eucarida</taxon>
        <taxon>Euphausiacea</taxon>
        <taxon>Euphausiidae</taxon>
        <taxon>Meganyctiphanes</taxon>
    </lineage>
</organism>
<evidence type="ECO:0000256" key="1">
    <source>
        <dbReference type="SAM" id="MobiDB-lite"/>
    </source>
</evidence>
<gene>
    <name evidence="2" type="ORF">MNOR_LOCUS10480</name>
</gene>
<protein>
    <submittedName>
        <fullName evidence="2">Uncharacterized protein</fullName>
    </submittedName>
</protein>
<comment type="caution">
    <text evidence="2">The sequence shown here is derived from an EMBL/GenBank/DDBJ whole genome shotgun (WGS) entry which is preliminary data.</text>
</comment>
<name>A0AAV2QDU2_MEGNR</name>
<dbReference type="Proteomes" id="UP001497623">
    <property type="component" value="Unassembled WGS sequence"/>
</dbReference>
<dbReference type="EMBL" id="CAXKWB010005294">
    <property type="protein sequence ID" value="CAL4077704.1"/>
    <property type="molecule type" value="Genomic_DNA"/>
</dbReference>
<proteinExistence type="predicted"/>